<protein>
    <submittedName>
        <fullName evidence="3">Uncharacterized protein</fullName>
    </submittedName>
</protein>
<dbReference type="Proteomes" id="UP001162162">
    <property type="component" value="Unassembled WGS sequence"/>
</dbReference>
<dbReference type="InterPro" id="IPR004156">
    <property type="entry name" value="OATP"/>
</dbReference>
<accession>A0AAV8YDC6</accession>
<proteinExistence type="predicted"/>
<feature type="transmembrane region" description="Helical" evidence="2">
    <location>
        <begin position="114"/>
        <end position="133"/>
    </location>
</feature>
<feature type="transmembrane region" description="Helical" evidence="2">
    <location>
        <begin position="145"/>
        <end position="164"/>
    </location>
</feature>
<dbReference type="GO" id="GO:0043252">
    <property type="term" value="P:sodium-independent organic anion transport"/>
    <property type="evidence" value="ECO:0007669"/>
    <property type="project" value="TreeGrafter"/>
</dbReference>
<dbReference type="Gene3D" id="1.20.1250.20">
    <property type="entry name" value="MFS general substrate transporter like domains"/>
    <property type="match status" value="1"/>
</dbReference>
<keyword evidence="2" id="KW-0812">Transmembrane</keyword>
<dbReference type="GO" id="GO:0016323">
    <property type="term" value="C:basolateral plasma membrane"/>
    <property type="evidence" value="ECO:0007669"/>
    <property type="project" value="TreeGrafter"/>
</dbReference>
<dbReference type="PANTHER" id="PTHR11388:SF76">
    <property type="entry name" value="SOLUTE CARRIER ORGANIC ANION TRANSPORTER FAMILY MEMBER"/>
    <property type="match status" value="1"/>
</dbReference>
<gene>
    <name evidence="3" type="ORF">NQ318_010068</name>
</gene>
<feature type="transmembrane region" description="Helical" evidence="2">
    <location>
        <begin position="292"/>
        <end position="314"/>
    </location>
</feature>
<evidence type="ECO:0000256" key="2">
    <source>
        <dbReference type="SAM" id="Phobius"/>
    </source>
</evidence>
<evidence type="ECO:0000256" key="1">
    <source>
        <dbReference type="ARBA" id="ARBA00023157"/>
    </source>
</evidence>
<sequence>MEYRHVNNFDKREKLHAIETLLPEENIILSDGDITLSEVISRSTFNGEILLTEETSCGVWFLRGPCLQKFANKKAYVFLYGLLGCVFSAAYAYFNGTITTLEKRFKIPSRTTGIITVGNDLSQLLVSVILSYYAGRGHRPRWMALGMYTVVLFCLLTALPHFLYGAGTDALSLTLEYETNQNTSANSLLRQQNKFICHKKNSTESECEIEGSNYSPQLILFTAQFISGIGGSLYYTLGYLTWTTISRNLKHQRYSTKCCYLTSSASVTPKISKTEDSRNPKSTSGLNSGFSYFIRMLGPGIGYGLASVCLKLYINPMLTPTIDNRDPRWLGAWWLGWIILGFVIFIFSTLLALFPKTLPRAAVRKEMLKRQASKASSAKMEPEMELPTSFKGDPVKTEACLTMSWGKFWTNRRCFRRQVTFLQSSSYCPLTNNHSSYFPELLLHLNRIKVTVT</sequence>
<keyword evidence="2" id="KW-1133">Transmembrane helix</keyword>
<feature type="transmembrane region" description="Helical" evidence="2">
    <location>
        <begin position="75"/>
        <end position="94"/>
    </location>
</feature>
<evidence type="ECO:0000313" key="4">
    <source>
        <dbReference type="Proteomes" id="UP001162162"/>
    </source>
</evidence>
<reference evidence="3" key="1">
    <citation type="journal article" date="2023" name="Insect Mol. Biol.">
        <title>Genome sequencing provides insights into the evolution of gene families encoding plant cell wall-degrading enzymes in longhorned beetles.</title>
        <authorList>
            <person name="Shin N.R."/>
            <person name="Okamura Y."/>
            <person name="Kirsch R."/>
            <person name="Pauchet Y."/>
        </authorList>
    </citation>
    <scope>NUCLEOTIDE SEQUENCE</scope>
    <source>
        <strain evidence="3">AMC_N1</strain>
    </source>
</reference>
<keyword evidence="2" id="KW-0472">Membrane</keyword>
<dbReference type="InterPro" id="IPR036259">
    <property type="entry name" value="MFS_trans_sf"/>
</dbReference>
<dbReference type="EMBL" id="JAPWTK010000113">
    <property type="protein sequence ID" value="KAJ8949649.1"/>
    <property type="molecule type" value="Genomic_DNA"/>
</dbReference>
<feature type="transmembrane region" description="Helical" evidence="2">
    <location>
        <begin position="218"/>
        <end position="242"/>
    </location>
</feature>
<dbReference type="SUPFAM" id="SSF103473">
    <property type="entry name" value="MFS general substrate transporter"/>
    <property type="match status" value="1"/>
</dbReference>
<organism evidence="3 4">
    <name type="scientific">Aromia moschata</name>
    <dbReference type="NCBI Taxonomy" id="1265417"/>
    <lineage>
        <taxon>Eukaryota</taxon>
        <taxon>Metazoa</taxon>
        <taxon>Ecdysozoa</taxon>
        <taxon>Arthropoda</taxon>
        <taxon>Hexapoda</taxon>
        <taxon>Insecta</taxon>
        <taxon>Pterygota</taxon>
        <taxon>Neoptera</taxon>
        <taxon>Endopterygota</taxon>
        <taxon>Coleoptera</taxon>
        <taxon>Polyphaga</taxon>
        <taxon>Cucujiformia</taxon>
        <taxon>Chrysomeloidea</taxon>
        <taxon>Cerambycidae</taxon>
        <taxon>Cerambycinae</taxon>
        <taxon>Callichromatini</taxon>
        <taxon>Aromia</taxon>
    </lineage>
</organism>
<dbReference type="PANTHER" id="PTHR11388">
    <property type="entry name" value="ORGANIC ANION TRANSPORTER"/>
    <property type="match status" value="1"/>
</dbReference>
<dbReference type="Pfam" id="PF03137">
    <property type="entry name" value="OATP"/>
    <property type="match status" value="2"/>
</dbReference>
<name>A0AAV8YDC6_9CUCU</name>
<dbReference type="AlphaFoldDB" id="A0AAV8YDC6"/>
<keyword evidence="1" id="KW-1015">Disulfide bond</keyword>
<feature type="transmembrane region" description="Helical" evidence="2">
    <location>
        <begin position="334"/>
        <end position="354"/>
    </location>
</feature>
<comment type="caution">
    <text evidence="3">The sequence shown here is derived from an EMBL/GenBank/DDBJ whole genome shotgun (WGS) entry which is preliminary data.</text>
</comment>
<evidence type="ECO:0000313" key="3">
    <source>
        <dbReference type="EMBL" id="KAJ8949649.1"/>
    </source>
</evidence>
<dbReference type="GO" id="GO:0015347">
    <property type="term" value="F:sodium-independent organic anion transmembrane transporter activity"/>
    <property type="evidence" value="ECO:0007669"/>
    <property type="project" value="TreeGrafter"/>
</dbReference>
<keyword evidence="4" id="KW-1185">Reference proteome</keyword>